<protein>
    <submittedName>
        <fullName evidence="3">Uncharacterized protein</fullName>
    </submittedName>
</protein>
<dbReference type="AlphaFoldDB" id="A0A225D865"/>
<evidence type="ECO:0000313" key="4">
    <source>
        <dbReference type="Proteomes" id="UP000214646"/>
    </source>
</evidence>
<name>A0A225D865_9BACT</name>
<evidence type="ECO:0000256" key="2">
    <source>
        <dbReference type="SAM" id="Phobius"/>
    </source>
</evidence>
<feature type="transmembrane region" description="Helical" evidence="2">
    <location>
        <begin position="39"/>
        <end position="57"/>
    </location>
</feature>
<keyword evidence="4" id="KW-1185">Reference proteome</keyword>
<keyword evidence="2" id="KW-0472">Membrane</keyword>
<keyword evidence="2" id="KW-1133">Transmembrane helix</keyword>
<dbReference type="Proteomes" id="UP000214646">
    <property type="component" value="Unassembled WGS sequence"/>
</dbReference>
<organism evidence="3 4">
    <name type="scientific">Fimbriiglobus ruber</name>
    <dbReference type="NCBI Taxonomy" id="1908690"/>
    <lineage>
        <taxon>Bacteria</taxon>
        <taxon>Pseudomonadati</taxon>
        <taxon>Planctomycetota</taxon>
        <taxon>Planctomycetia</taxon>
        <taxon>Gemmatales</taxon>
        <taxon>Gemmataceae</taxon>
        <taxon>Fimbriiglobus</taxon>
    </lineage>
</organism>
<keyword evidence="2" id="KW-0812">Transmembrane</keyword>
<evidence type="ECO:0000313" key="3">
    <source>
        <dbReference type="EMBL" id="OWK34738.1"/>
    </source>
</evidence>
<feature type="region of interest" description="Disordered" evidence="1">
    <location>
        <begin position="66"/>
        <end position="117"/>
    </location>
</feature>
<feature type="compositionally biased region" description="Basic and acidic residues" evidence="1">
    <location>
        <begin position="79"/>
        <end position="90"/>
    </location>
</feature>
<evidence type="ECO:0000256" key="1">
    <source>
        <dbReference type="SAM" id="MobiDB-lite"/>
    </source>
</evidence>
<proteinExistence type="predicted"/>
<accession>A0A225D865</accession>
<dbReference type="OrthoDB" id="9971566at2"/>
<dbReference type="RefSeq" id="WP_088259992.1">
    <property type="nucleotide sequence ID" value="NZ_NIDE01000019.1"/>
</dbReference>
<dbReference type="EMBL" id="NIDE01000019">
    <property type="protein sequence ID" value="OWK34738.1"/>
    <property type="molecule type" value="Genomic_DNA"/>
</dbReference>
<comment type="caution">
    <text evidence="3">The sequence shown here is derived from an EMBL/GenBank/DDBJ whole genome shotgun (WGS) entry which is preliminary data.</text>
</comment>
<sequence>MNVGMMRIGFAIFWLGIGVVAFLRHQLLPPEIAERFDSSNITIGGLLAFALAGWNLTRWYLSRRPRQDEEPLARRKPLERREDEPRHEEYIPELDFTRPAPEAPRGQDTEAPGGTSR</sequence>
<reference evidence="4" key="1">
    <citation type="submission" date="2017-06" db="EMBL/GenBank/DDBJ databases">
        <title>Genome analysis of Fimbriiglobus ruber SP5, the first member of the order Planctomycetales with confirmed chitinolytic capability.</title>
        <authorList>
            <person name="Ravin N.V."/>
            <person name="Rakitin A.L."/>
            <person name="Ivanova A.A."/>
            <person name="Beletsky A.V."/>
            <person name="Kulichevskaya I.S."/>
            <person name="Mardanov A.V."/>
            <person name="Dedysh S.N."/>
        </authorList>
    </citation>
    <scope>NUCLEOTIDE SEQUENCE [LARGE SCALE GENOMIC DNA]</scope>
    <source>
        <strain evidence="4">SP5</strain>
    </source>
</reference>
<gene>
    <name evidence="3" type="ORF">FRUB_09580</name>
</gene>